<evidence type="ECO:0000256" key="4">
    <source>
        <dbReference type="ARBA" id="ARBA00022792"/>
    </source>
</evidence>
<feature type="region of interest" description="Disordered" evidence="10">
    <location>
        <begin position="57"/>
        <end position="76"/>
    </location>
</feature>
<keyword evidence="12" id="KW-1185">Reference proteome</keyword>
<keyword evidence="4" id="KW-0999">Mitochondrion inner membrane</keyword>
<dbReference type="PANTHER" id="PTHR31068:SF0">
    <property type="entry name" value="MITOCHONDRIAL DISTRIBUTION AND MORPHOLOGY PROTEIN 31"/>
    <property type="match status" value="1"/>
</dbReference>
<keyword evidence="8" id="KW-0472">Membrane</keyword>
<evidence type="ECO:0000256" key="6">
    <source>
        <dbReference type="ARBA" id="ARBA00022989"/>
    </source>
</evidence>
<evidence type="ECO:0000256" key="7">
    <source>
        <dbReference type="ARBA" id="ARBA00023128"/>
    </source>
</evidence>
<gene>
    <name evidence="11" type="primary">MDM31</name>
    <name evidence="11" type="ORF">EC973_001331</name>
</gene>
<keyword evidence="7" id="KW-0496">Mitochondrion</keyword>
<reference evidence="11" key="1">
    <citation type="submission" date="2020-01" db="EMBL/GenBank/DDBJ databases">
        <title>Genome Sequencing of Three Apophysomyces-Like Fungal Strains Confirms a Novel Fungal Genus in the Mucoromycota with divergent Burkholderia-like Endosymbiotic Bacteria.</title>
        <authorList>
            <person name="Stajich J.E."/>
            <person name="Macias A.M."/>
            <person name="Carter-House D."/>
            <person name="Lovett B."/>
            <person name="Kasson L.R."/>
            <person name="Berry K."/>
            <person name="Grigoriev I."/>
            <person name="Chang Y."/>
            <person name="Spatafora J."/>
            <person name="Kasson M.T."/>
        </authorList>
    </citation>
    <scope>NUCLEOTIDE SEQUENCE</scope>
    <source>
        <strain evidence="11">NRRL A-21654</strain>
    </source>
</reference>
<keyword evidence="3" id="KW-0812">Transmembrane</keyword>
<evidence type="ECO:0000256" key="8">
    <source>
        <dbReference type="ARBA" id="ARBA00023136"/>
    </source>
</evidence>
<evidence type="ECO:0000256" key="3">
    <source>
        <dbReference type="ARBA" id="ARBA00022692"/>
    </source>
</evidence>
<keyword evidence="5" id="KW-0809">Transit peptide</keyword>
<organism evidence="11 12">
    <name type="scientific">Apophysomyces ossiformis</name>
    <dbReference type="NCBI Taxonomy" id="679940"/>
    <lineage>
        <taxon>Eukaryota</taxon>
        <taxon>Fungi</taxon>
        <taxon>Fungi incertae sedis</taxon>
        <taxon>Mucoromycota</taxon>
        <taxon>Mucoromycotina</taxon>
        <taxon>Mucoromycetes</taxon>
        <taxon>Mucorales</taxon>
        <taxon>Mucorineae</taxon>
        <taxon>Mucoraceae</taxon>
        <taxon>Apophysomyces</taxon>
    </lineage>
</organism>
<comment type="function">
    <text evidence="9">Involved in the organization of the mitochondrial membranes and the global structure of the mitochondria. Also required for mitochondrial distribution and mobility as well as for the maintenance of mitochondrial DNA nucleoids structures.</text>
</comment>
<evidence type="ECO:0000313" key="11">
    <source>
        <dbReference type="EMBL" id="KAF7730813.1"/>
    </source>
</evidence>
<dbReference type="GO" id="GO:0007005">
    <property type="term" value="P:mitochondrion organization"/>
    <property type="evidence" value="ECO:0007669"/>
    <property type="project" value="InterPro"/>
</dbReference>
<dbReference type="InterPro" id="IPR012571">
    <property type="entry name" value="Mdm31/Mdm32"/>
</dbReference>
<evidence type="ECO:0000256" key="2">
    <source>
        <dbReference type="ARBA" id="ARBA00005687"/>
    </source>
</evidence>
<dbReference type="Pfam" id="PF08118">
    <property type="entry name" value="MDM31_MDM32"/>
    <property type="match status" value="1"/>
</dbReference>
<dbReference type="Proteomes" id="UP000605846">
    <property type="component" value="Unassembled WGS sequence"/>
</dbReference>
<dbReference type="GO" id="GO:0000001">
    <property type="term" value="P:mitochondrion inheritance"/>
    <property type="evidence" value="ECO:0007669"/>
    <property type="project" value="InterPro"/>
</dbReference>
<evidence type="ECO:0000313" key="12">
    <source>
        <dbReference type="Proteomes" id="UP000605846"/>
    </source>
</evidence>
<keyword evidence="6" id="KW-1133">Transmembrane helix</keyword>
<comment type="subcellular location">
    <subcellularLocation>
        <location evidence="1">Mitochondrion inner membrane</location>
    </subcellularLocation>
</comment>
<dbReference type="GO" id="GO:0005743">
    <property type="term" value="C:mitochondrial inner membrane"/>
    <property type="evidence" value="ECO:0007669"/>
    <property type="project" value="UniProtKB-SubCell"/>
</dbReference>
<evidence type="ECO:0000256" key="9">
    <source>
        <dbReference type="ARBA" id="ARBA00025191"/>
    </source>
</evidence>
<sequence length="766" mass="87872">MASWLRRSGFRIWSRQFHFDRPKNRKFLCRSLAPSLFAYNVDATCCHEAGLFQHASASSPPTTSTPWLNTPATKPSLTTKPIGATWVAATVAVLEQASHHYPYGKAQLTCLIKNLKRHIRRCVENSNRYDLKRRHVSSIRLRDAMFIRRMHTSHIPQSMPHMPHMPHRPSKDELLAQARGFLDRLKVRIKYPLMRQMRPWTLNDLTALFSWLFLGHTVWLLVGTTSFVSLILWTANSLQFQEWIAYRIGQYLTSATGATVVFDTAIVPKWKDGKIRFTNVRIYRMPRSEKEKFERHAALISTGGPMNGYSDMVNRLSLDEDPLAGVVFDDDEKDNEVLKQWMWFDLTLERVDVSLSLLRWMDGKGLVKSADIMGVRGVVDRRHVRWDPNVPWDPVAARHKYTPGDFELEKLTLEDLLVTVYQPNGFRPYPVSIFQAQLDRFRKQWLFYDFLCATSIVGAFDKCLFSVHTPQLEKSVLEQSGHIDSKRSGFRSHDIYHYSPFNKPDPNGVVIGGENERFGVMTDNDMKKKGYKRKSRLRIDGVNIDHINRGLEGPPGWITSGKLDISADIYIPKEASEADSTELLRQLVYELTDRIELPQPVMLGAGNSDELLVVGGGTKNAQPATKRDVNKKFVMDIDFRFKDTKASVPLKAPELSYVSNAMVRPVVAYINRNKTIVPIKCRIVMDLSNFDGSWSAYDSTLIDHISEQLGKGFVDLTMDQQERNRRLKRIGFWSLREMIRNIINIHDLMQGTSRGFWSYLGTGLSN</sequence>
<dbReference type="PANTHER" id="PTHR31068">
    <property type="entry name" value="MITOCHONDRIAL DISTRIBUTION AND MORPHOLOGY PROTEIN 31"/>
    <property type="match status" value="1"/>
</dbReference>
<dbReference type="AlphaFoldDB" id="A0A8H7BYK7"/>
<comment type="similarity">
    <text evidence="2">Belongs to the MDM31/MDM32 family.</text>
</comment>
<feature type="compositionally biased region" description="Polar residues" evidence="10">
    <location>
        <begin position="67"/>
        <end position="76"/>
    </location>
</feature>
<proteinExistence type="inferred from homology"/>
<dbReference type="EMBL" id="JABAYA010000013">
    <property type="protein sequence ID" value="KAF7730813.1"/>
    <property type="molecule type" value="Genomic_DNA"/>
</dbReference>
<evidence type="ECO:0000256" key="1">
    <source>
        <dbReference type="ARBA" id="ARBA00004273"/>
    </source>
</evidence>
<comment type="caution">
    <text evidence="11">The sequence shown here is derived from an EMBL/GenBank/DDBJ whole genome shotgun (WGS) entry which is preliminary data.</text>
</comment>
<protein>
    <submittedName>
        <fullName evidence="11">Mitochondrial distribution and morphology protein 31, mitochondrial</fullName>
    </submittedName>
</protein>
<dbReference type="OrthoDB" id="17678at2759"/>
<evidence type="ECO:0000256" key="10">
    <source>
        <dbReference type="SAM" id="MobiDB-lite"/>
    </source>
</evidence>
<evidence type="ECO:0000256" key="5">
    <source>
        <dbReference type="ARBA" id="ARBA00022946"/>
    </source>
</evidence>
<accession>A0A8H7BYK7</accession>
<name>A0A8H7BYK7_9FUNG</name>